<evidence type="ECO:0000313" key="8">
    <source>
        <dbReference type="EMBL" id="SMH28935.1"/>
    </source>
</evidence>
<dbReference type="RefSeq" id="WP_085559204.1">
    <property type="nucleotide sequence ID" value="NZ_FOAH01000043.1"/>
</dbReference>
<dbReference type="PIRSF" id="PIRSF005572">
    <property type="entry name" value="NifS"/>
    <property type="match status" value="1"/>
</dbReference>
<gene>
    <name evidence="8" type="ORF">SAMN04488700_1007</name>
</gene>
<dbReference type="PANTHER" id="PTHR43586:SF4">
    <property type="entry name" value="ISOPENICILLIN N EPIMERASE"/>
    <property type="match status" value="1"/>
</dbReference>
<dbReference type="Gene3D" id="3.90.1150.10">
    <property type="entry name" value="Aspartate Aminotransferase, domain 1"/>
    <property type="match status" value="1"/>
</dbReference>
<evidence type="ECO:0000256" key="6">
    <source>
        <dbReference type="RuleBase" id="RU004504"/>
    </source>
</evidence>
<evidence type="ECO:0000259" key="7">
    <source>
        <dbReference type="Pfam" id="PF00266"/>
    </source>
</evidence>
<keyword evidence="9" id="KW-1185">Reference proteome</keyword>
<dbReference type="Gene3D" id="3.40.640.10">
    <property type="entry name" value="Type I PLP-dependent aspartate aminotransferase-like (Major domain)"/>
    <property type="match status" value="1"/>
</dbReference>
<dbReference type="Proteomes" id="UP000193435">
    <property type="component" value="Unassembled WGS sequence"/>
</dbReference>
<dbReference type="AlphaFoldDB" id="A0A1X7MVP4"/>
<proteinExistence type="inferred from homology"/>
<evidence type="ECO:0000256" key="3">
    <source>
        <dbReference type="ARBA" id="ARBA00012239"/>
    </source>
</evidence>
<name>A0A1X7MVP4_9LACT</name>
<dbReference type="InterPro" id="IPR015424">
    <property type="entry name" value="PyrdxlP-dep_Trfase"/>
</dbReference>
<dbReference type="SUPFAM" id="SSF53383">
    <property type="entry name" value="PLP-dependent transferases"/>
    <property type="match status" value="1"/>
</dbReference>
<dbReference type="InterPro" id="IPR015421">
    <property type="entry name" value="PyrdxlP-dep_Trfase_major"/>
</dbReference>
<keyword evidence="4" id="KW-0663">Pyridoxal phosphate</keyword>
<dbReference type="EC" id="2.8.1.7" evidence="3"/>
<dbReference type="InterPro" id="IPR016454">
    <property type="entry name" value="Cysteine_dSase"/>
</dbReference>
<evidence type="ECO:0000256" key="5">
    <source>
        <dbReference type="ARBA" id="ARBA00050776"/>
    </source>
</evidence>
<reference evidence="8 9" key="1">
    <citation type="submission" date="2017-04" db="EMBL/GenBank/DDBJ databases">
        <authorList>
            <person name="Afonso C.L."/>
            <person name="Miller P.J."/>
            <person name="Scott M.A."/>
            <person name="Spackman E."/>
            <person name="Goraichik I."/>
            <person name="Dimitrov K.M."/>
            <person name="Suarez D.L."/>
            <person name="Swayne D.E."/>
        </authorList>
    </citation>
    <scope>NUCLEOTIDE SEQUENCE [LARGE SCALE GENOMIC DNA]</scope>
    <source>
        <strain evidence="8 9">LMG26642</strain>
    </source>
</reference>
<feature type="domain" description="Aminotransferase class V" evidence="7">
    <location>
        <begin position="3"/>
        <end position="376"/>
    </location>
</feature>
<dbReference type="EMBL" id="FXBJ01000002">
    <property type="protein sequence ID" value="SMH28935.1"/>
    <property type="molecule type" value="Genomic_DNA"/>
</dbReference>
<dbReference type="STRING" id="1073423.SAMN04488700_1007"/>
<sequence>MDYFDNGATTLVKPPQVADAVYNAIQSQTIGNPARGSHAPALQALRQAEQTRMKIAQLFHAQDASQISFTSNATMAFNLLLKSLLNPTDAVITTKNEHNSVLRPLYQLEKEGLQLDFLELDERGQVRLDQLEQLMKKNTKAIIINHMSNVTGQITDLKKVGAYCRENHILLIVDVAQSAGVVPIDMVEMQIDALCFTGHKSLYGPQGTGGIVLNQPNLNLKTVFSGGSGSHSYDKEMPQQMPGLFEPGTLNVHGLAGLEAGLDYVAELSVESIQKQLQELTLFFLEEVSIITGITIYGCNLKSLKENPEQHGAVVSLNLAGWSSGDLADVLYEEYDICVRSGAHCAPLVHEHYHTIESGMVRFSFSSFNTRAEINRAIEVLTELALEK</sequence>
<dbReference type="PANTHER" id="PTHR43586">
    <property type="entry name" value="CYSTEINE DESULFURASE"/>
    <property type="match status" value="1"/>
</dbReference>
<dbReference type="NCBIfam" id="TIGR01977">
    <property type="entry name" value="am_tr_V_EF2568"/>
    <property type="match status" value="1"/>
</dbReference>
<dbReference type="Pfam" id="PF00266">
    <property type="entry name" value="Aminotran_5"/>
    <property type="match status" value="1"/>
</dbReference>
<dbReference type="InterPro" id="IPR010969">
    <property type="entry name" value="Cys_dSase-rel_unknwn_funct"/>
</dbReference>
<protein>
    <recommendedName>
        <fullName evidence="3">cysteine desulfurase</fullName>
        <ecNumber evidence="3">2.8.1.7</ecNumber>
    </recommendedName>
</protein>
<evidence type="ECO:0000256" key="4">
    <source>
        <dbReference type="ARBA" id="ARBA00022898"/>
    </source>
</evidence>
<evidence type="ECO:0000256" key="2">
    <source>
        <dbReference type="ARBA" id="ARBA00010447"/>
    </source>
</evidence>
<organism evidence="8 9">
    <name type="scientific">Carnobacterium iners</name>
    <dbReference type="NCBI Taxonomy" id="1073423"/>
    <lineage>
        <taxon>Bacteria</taxon>
        <taxon>Bacillati</taxon>
        <taxon>Bacillota</taxon>
        <taxon>Bacilli</taxon>
        <taxon>Lactobacillales</taxon>
        <taxon>Carnobacteriaceae</taxon>
        <taxon>Carnobacterium</taxon>
    </lineage>
</organism>
<comment type="cofactor">
    <cofactor evidence="1 6">
        <name>pyridoxal 5'-phosphate</name>
        <dbReference type="ChEBI" id="CHEBI:597326"/>
    </cofactor>
</comment>
<evidence type="ECO:0000256" key="1">
    <source>
        <dbReference type="ARBA" id="ARBA00001933"/>
    </source>
</evidence>
<accession>A0A1X7MVP4</accession>
<dbReference type="PROSITE" id="PS00595">
    <property type="entry name" value="AA_TRANSFER_CLASS_5"/>
    <property type="match status" value="1"/>
</dbReference>
<dbReference type="InterPro" id="IPR015422">
    <property type="entry name" value="PyrdxlP-dep_Trfase_small"/>
</dbReference>
<dbReference type="GO" id="GO:0031071">
    <property type="term" value="F:cysteine desulfurase activity"/>
    <property type="evidence" value="ECO:0007669"/>
    <property type="project" value="UniProtKB-EC"/>
</dbReference>
<dbReference type="InterPro" id="IPR020578">
    <property type="entry name" value="Aminotrans_V_PyrdxlP_BS"/>
</dbReference>
<dbReference type="OrthoDB" id="9804366at2"/>
<evidence type="ECO:0000313" key="9">
    <source>
        <dbReference type="Proteomes" id="UP000193435"/>
    </source>
</evidence>
<comment type="similarity">
    <text evidence="2">Belongs to the class-V pyridoxal-phosphate-dependent aminotransferase family. Csd subfamily.</text>
</comment>
<comment type="catalytic activity">
    <reaction evidence="5">
        <text>(sulfur carrier)-H + L-cysteine = (sulfur carrier)-SH + L-alanine</text>
        <dbReference type="Rhea" id="RHEA:43892"/>
        <dbReference type="Rhea" id="RHEA-COMP:14737"/>
        <dbReference type="Rhea" id="RHEA-COMP:14739"/>
        <dbReference type="ChEBI" id="CHEBI:29917"/>
        <dbReference type="ChEBI" id="CHEBI:35235"/>
        <dbReference type="ChEBI" id="CHEBI:57972"/>
        <dbReference type="ChEBI" id="CHEBI:64428"/>
        <dbReference type="EC" id="2.8.1.7"/>
    </reaction>
</comment>
<dbReference type="InterPro" id="IPR000192">
    <property type="entry name" value="Aminotrans_V_dom"/>
</dbReference>